<reference evidence="3" key="1">
    <citation type="submission" date="2025-08" db="UniProtKB">
        <authorList>
            <consortium name="RefSeq"/>
        </authorList>
    </citation>
    <scope>IDENTIFICATION</scope>
    <source>
        <tissue evidence="3">Entire body</tissue>
    </source>
</reference>
<dbReference type="RefSeq" id="XP_018321267.1">
    <property type="nucleotide sequence ID" value="XM_018465765.1"/>
</dbReference>
<dbReference type="Proteomes" id="UP000192223">
    <property type="component" value="Unplaced"/>
</dbReference>
<gene>
    <name evidence="3" type="primary">LOC108734285</name>
</gene>
<evidence type="ECO:0000313" key="2">
    <source>
        <dbReference type="Proteomes" id="UP000192223"/>
    </source>
</evidence>
<name>A0A1W4WLD5_AGRPL</name>
<organism evidence="2 3">
    <name type="scientific">Agrilus planipennis</name>
    <name type="common">Emerald ash borer</name>
    <name type="synonym">Agrilus marcopoli</name>
    <dbReference type="NCBI Taxonomy" id="224129"/>
    <lineage>
        <taxon>Eukaryota</taxon>
        <taxon>Metazoa</taxon>
        <taxon>Ecdysozoa</taxon>
        <taxon>Arthropoda</taxon>
        <taxon>Hexapoda</taxon>
        <taxon>Insecta</taxon>
        <taxon>Pterygota</taxon>
        <taxon>Neoptera</taxon>
        <taxon>Endopterygota</taxon>
        <taxon>Coleoptera</taxon>
        <taxon>Polyphaga</taxon>
        <taxon>Elateriformia</taxon>
        <taxon>Buprestoidea</taxon>
        <taxon>Buprestidae</taxon>
        <taxon>Agrilinae</taxon>
        <taxon>Agrilus</taxon>
    </lineage>
</organism>
<protein>
    <submittedName>
        <fullName evidence="3">Cytokine receptor-like factor 3 isoform X1</fullName>
    </submittedName>
</protein>
<sequence>MEEKIEKVHSYLEFLKTLGIKLLEDQANLDISASDTEDAIKANFQVIKKIILEELQNREKVLLDVVREFYVSESASIANRAHDVSKNVEILEDLVDLQGQHEKFNKTFEKYIDAVRNDCLNLSIQKSTRIIAQFDGKDKLITNCRHFGRISTGAPLKIIKILSQPGAILIKWDTIEKNLDIDEYCLQKLKLRSTSFTKKQKFEDCYVGPDTEFLDKTIIPNEHYAYRVSLRYENEAKWSEWSMPKLATTTLRPLCWKNNSNFKLSHENLVAESLAEKPVTLYSTNFKLCTGYYIEITFLKCDEKRSNVFIGLSPIEEYVENILDLPKALIFEADGHIFSDGHKKTTKLPPVNKGRKVLFICEKFEDNKARIHIDNHNMRVTYDWVLENSEVYVCANFNSPNWKIAIN</sequence>
<keyword evidence="2" id="KW-1185">Reference proteome</keyword>
<dbReference type="KEGG" id="apln:108734285"/>
<dbReference type="Gene3D" id="2.60.40.10">
    <property type="entry name" value="Immunoglobulins"/>
    <property type="match status" value="1"/>
</dbReference>
<proteinExistence type="predicted"/>
<dbReference type="SUPFAM" id="SSF49265">
    <property type="entry name" value="Fibronectin type III"/>
    <property type="match status" value="1"/>
</dbReference>
<dbReference type="PROSITE" id="PS50853">
    <property type="entry name" value="FN3"/>
    <property type="match status" value="1"/>
</dbReference>
<accession>A0A1W4WLD5</accession>
<dbReference type="OrthoDB" id="9984427at2759"/>
<dbReference type="STRING" id="224129.A0A1W4WLD5"/>
<dbReference type="AlphaFoldDB" id="A0A1W4WLD5"/>
<dbReference type="InterPro" id="IPR036116">
    <property type="entry name" value="FN3_sf"/>
</dbReference>
<feature type="domain" description="Fibronectin type-III" evidence="1">
    <location>
        <begin position="154"/>
        <end position="253"/>
    </location>
</feature>
<dbReference type="GeneID" id="108734285"/>
<evidence type="ECO:0000259" key="1">
    <source>
        <dbReference type="PROSITE" id="PS50853"/>
    </source>
</evidence>
<dbReference type="InterPro" id="IPR013783">
    <property type="entry name" value="Ig-like_fold"/>
</dbReference>
<dbReference type="InParanoid" id="A0A1W4WLD5"/>
<evidence type="ECO:0000313" key="3">
    <source>
        <dbReference type="RefSeq" id="XP_018321267.1"/>
    </source>
</evidence>
<dbReference type="InterPro" id="IPR003961">
    <property type="entry name" value="FN3_dom"/>
</dbReference>